<proteinExistence type="predicted"/>
<comment type="caution">
    <text evidence="2">The sequence shown here is derived from an EMBL/GenBank/DDBJ whole genome shotgun (WGS) entry which is preliminary data.</text>
</comment>
<feature type="compositionally biased region" description="Polar residues" evidence="1">
    <location>
        <begin position="112"/>
        <end position="126"/>
    </location>
</feature>
<feature type="region of interest" description="Disordered" evidence="1">
    <location>
        <begin position="87"/>
        <end position="145"/>
    </location>
</feature>
<accession>A0AAV4IDY4</accession>
<evidence type="ECO:0000313" key="3">
    <source>
        <dbReference type="Proteomes" id="UP000762676"/>
    </source>
</evidence>
<dbReference type="Proteomes" id="UP000762676">
    <property type="component" value="Unassembled WGS sequence"/>
</dbReference>
<name>A0AAV4IDY4_9GAST</name>
<sequence>MTTTPPTLFSIGRVYDTTAMTLGMKNKRREIIIRKKIFPFKLGNSPTLLVAYHHHLHYQRNINKQFGGHFSWNDMTEIDRYDLEFREVDDDDNGGCDDDGYDDDDDDDDDTSQQLRLRSTPPQTKTMKPILSPNQCPLPKFYHSA</sequence>
<evidence type="ECO:0000256" key="1">
    <source>
        <dbReference type="SAM" id="MobiDB-lite"/>
    </source>
</evidence>
<gene>
    <name evidence="2" type="ORF">ElyMa_001282000</name>
</gene>
<reference evidence="2 3" key="1">
    <citation type="journal article" date="2021" name="Elife">
        <title>Chloroplast acquisition without the gene transfer in kleptoplastic sea slugs, Plakobranchus ocellatus.</title>
        <authorList>
            <person name="Maeda T."/>
            <person name="Takahashi S."/>
            <person name="Yoshida T."/>
            <person name="Shimamura S."/>
            <person name="Takaki Y."/>
            <person name="Nagai Y."/>
            <person name="Toyoda A."/>
            <person name="Suzuki Y."/>
            <person name="Arimoto A."/>
            <person name="Ishii H."/>
            <person name="Satoh N."/>
            <person name="Nishiyama T."/>
            <person name="Hasebe M."/>
            <person name="Maruyama T."/>
            <person name="Minagawa J."/>
            <person name="Obokata J."/>
            <person name="Shigenobu S."/>
        </authorList>
    </citation>
    <scope>NUCLEOTIDE SEQUENCE [LARGE SCALE GENOMIC DNA]</scope>
</reference>
<keyword evidence="3" id="KW-1185">Reference proteome</keyword>
<dbReference type="EMBL" id="BMAT01002537">
    <property type="protein sequence ID" value="GFS08761.1"/>
    <property type="molecule type" value="Genomic_DNA"/>
</dbReference>
<protein>
    <recommendedName>
        <fullName evidence="4">AGC-kinase C-terminal domain-containing protein</fullName>
    </recommendedName>
</protein>
<feature type="compositionally biased region" description="Acidic residues" evidence="1">
    <location>
        <begin position="87"/>
        <end position="111"/>
    </location>
</feature>
<organism evidence="2 3">
    <name type="scientific">Elysia marginata</name>
    <dbReference type="NCBI Taxonomy" id="1093978"/>
    <lineage>
        <taxon>Eukaryota</taxon>
        <taxon>Metazoa</taxon>
        <taxon>Spiralia</taxon>
        <taxon>Lophotrochozoa</taxon>
        <taxon>Mollusca</taxon>
        <taxon>Gastropoda</taxon>
        <taxon>Heterobranchia</taxon>
        <taxon>Euthyneura</taxon>
        <taxon>Panpulmonata</taxon>
        <taxon>Sacoglossa</taxon>
        <taxon>Placobranchoidea</taxon>
        <taxon>Plakobranchidae</taxon>
        <taxon>Elysia</taxon>
    </lineage>
</organism>
<dbReference type="AlphaFoldDB" id="A0AAV4IDY4"/>
<evidence type="ECO:0008006" key="4">
    <source>
        <dbReference type="Google" id="ProtNLM"/>
    </source>
</evidence>
<evidence type="ECO:0000313" key="2">
    <source>
        <dbReference type="EMBL" id="GFS08761.1"/>
    </source>
</evidence>